<dbReference type="InterPro" id="IPR049389">
    <property type="entry name" value="TTHA0281-like"/>
</dbReference>
<gene>
    <name evidence="1" type="ORF">SCARUB_02087</name>
</gene>
<name>A0A1E3XAT7_9BACT</name>
<dbReference type="SUPFAM" id="SSF54786">
    <property type="entry name" value="YcfA/nrd intein domain"/>
    <property type="match status" value="1"/>
</dbReference>
<proteinExistence type="predicted"/>
<dbReference type="InterPro" id="IPR035069">
    <property type="entry name" value="TTHA1013/TTHA0281-like"/>
</dbReference>
<dbReference type="Gene3D" id="3.30.160.250">
    <property type="match status" value="1"/>
</dbReference>
<dbReference type="Proteomes" id="UP000094056">
    <property type="component" value="Unassembled WGS sequence"/>
</dbReference>
<protein>
    <recommendedName>
        <fullName evidence="3">HicB-like antitoxin of toxin-antitoxin system domain-containing protein</fullName>
    </recommendedName>
</protein>
<sequence length="155" mass="17790">MLTIFIQKAMSKAIYEKLEDGSYTGEIPDCPGSIAFGSTLSECQRELQFALEDWLVNGLRHGDKIPVIEGIDLNLKELPLDRWMPCKRKDFIKKLKSFGFGDLEAGSRHGVMRYGSHKQIIPNNQEYSVPQLKRLLKQVEEKIGQKIPLKKWKDL</sequence>
<organism evidence="1 2">
    <name type="scientific">Candidatus Scalindua rubra</name>
    <dbReference type="NCBI Taxonomy" id="1872076"/>
    <lineage>
        <taxon>Bacteria</taxon>
        <taxon>Pseudomonadati</taxon>
        <taxon>Planctomycetota</taxon>
        <taxon>Candidatus Brocadiia</taxon>
        <taxon>Candidatus Brocadiales</taxon>
        <taxon>Candidatus Scalinduaceae</taxon>
        <taxon>Candidatus Scalindua</taxon>
    </lineage>
</organism>
<accession>A0A1E3XAT7</accession>
<evidence type="ECO:0008006" key="3">
    <source>
        <dbReference type="Google" id="ProtNLM"/>
    </source>
</evidence>
<reference evidence="1 2" key="1">
    <citation type="submission" date="2016-07" db="EMBL/GenBank/DDBJ databases">
        <title>Draft genome of Scalindua rubra, obtained from a brine-seawater interface in the Red Sea, sheds light on salt adaptation in anammox bacteria.</title>
        <authorList>
            <person name="Speth D.R."/>
            <person name="Lagkouvardos I."/>
            <person name="Wang Y."/>
            <person name="Qian P.-Y."/>
            <person name="Dutilh B.E."/>
            <person name="Jetten M.S."/>
        </authorList>
    </citation>
    <scope>NUCLEOTIDE SEQUENCE [LARGE SCALE GENOMIC DNA]</scope>
    <source>
        <strain evidence="1">BSI-1</strain>
    </source>
</reference>
<evidence type="ECO:0000313" key="1">
    <source>
        <dbReference type="EMBL" id="ODS32767.1"/>
    </source>
</evidence>
<dbReference type="EMBL" id="MAYW01000049">
    <property type="protein sequence ID" value="ODS32767.1"/>
    <property type="molecule type" value="Genomic_DNA"/>
</dbReference>
<dbReference type="Pfam" id="PF21748">
    <property type="entry name" value="UPF0150"/>
    <property type="match status" value="1"/>
</dbReference>
<comment type="caution">
    <text evidence="1">The sequence shown here is derived from an EMBL/GenBank/DDBJ whole genome shotgun (WGS) entry which is preliminary data.</text>
</comment>
<evidence type="ECO:0000313" key="2">
    <source>
        <dbReference type="Proteomes" id="UP000094056"/>
    </source>
</evidence>
<dbReference type="SUPFAM" id="SSF143100">
    <property type="entry name" value="TTHA1013/TTHA0281-like"/>
    <property type="match status" value="1"/>
</dbReference>
<dbReference type="AlphaFoldDB" id="A0A1E3XAT7"/>